<keyword evidence="8 9" id="KW-0961">Cell wall biogenesis/degradation</keyword>
<evidence type="ECO:0000256" key="5">
    <source>
        <dbReference type="ARBA" id="ARBA00022801"/>
    </source>
</evidence>
<evidence type="ECO:0000256" key="6">
    <source>
        <dbReference type="ARBA" id="ARBA00022960"/>
    </source>
</evidence>
<keyword evidence="4" id="KW-0808">Transferase</keyword>
<keyword evidence="7 9" id="KW-0573">Peptidoglycan synthesis</keyword>
<evidence type="ECO:0000256" key="9">
    <source>
        <dbReference type="PROSITE-ProRule" id="PRU01373"/>
    </source>
</evidence>
<evidence type="ECO:0000256" key="3">
    <source>
        <dbReference type="ARBA" id="ARBA00022676"/>
    </source>
</evidence>
<evidence type="ECO:0000313" key="11">
    <source>
        <dbReference type="EMBL" id="ACB93978.1"/>
    </source>
</evidence>
<dbReference type="AlphaFoldDB" id="B2IDC6"/>
<evidence type="ECO:0000256" key="2">
    <source>
        <dbReference type="ARBA" id="ARBA00005992"/>
    </source>
</evidence>
<dbReference type="PROSITE" id="PS51318">
    <property type="entry name" value="TAT"/>
    <property type="match status" value="1"/>
</dbReference>
<reference evidence="12" key="1">
    <citation type="submission" date="2008-03" db="EMBL/GenBank/DDBJ databases">
        <title>Complete sequence of chromosome of Beijerinckia indica subsp. indica ATCC 9039.</title>
        <authorList>
            <consortium name="US DOE Joint Genome Institute"/>
            <person name="Copeland A."/>
            <person name="Lucas S."/>
            <person name="Lapidus A."/>
            <person name="Glavina del Rio T."/>
            <person name="Dalin E."/>
            <person name="Tice H."/>
            <person name="Bruce D."/>
            <person name="Goodwin L."/>
            <person name="Pitluck S."/>
            <person name="LaButti K."/>
            <person name="Schmutz J."/>
            <person name="Larimer F."/>
            <person name="Land M."/>
            <person name="Hauser L."/>
            <person name="Kyrpides N."/>
            <person name="Mikhailova N."/>
            <person name="Dunfield P.F."/>
            <person name="Dedysh S.N."/>
            <person name="Liesack W."/>
            <person name="Saw J.H."/>
            <person name="Alam M."/>
            <person name="Chen Y."/>
            <person name="Murrell J.C."/>
            <person name="Richardson P."/>
        </authorList>
    </citation>
    <scope>NUCLEOTIDE SEQUENCE [LARGE SCALE GENOMIC DNA]</scope>
    <source>
        <strain evidence="12">ATCC 9039 / DSM 1715 / NCIMB 8712</strain>
    </source>
</reference>
<dbReference type="InterPro" id="IPR005490">
    <property type="entry name" value="LD_TPept_cat_dom"/>
</dbReference>
<dbReference type="InterPro" id="IPR006311">
    <property type="entry name" value="TAT_signal"/>
</dbReference>
<dbReference type="UniPathway" id="UPA00219"/>
<evidence type="ECO:0000313" key="12">
    <source>
        <dbReference type="Proteomes" id="UP000001695"/>
    </source>
</evidence>
<sequence>MIMDGEIANASERDDVALLGLRSELLNRRSFLFGSAVSLGALGLAGCATTDDAMIRAEAAKLYGPVPDKKFPIPAVDVAKIDPKYYRRTVRYDTHEAPGTIIIDPGNYYVYRIEGDGNATRYGANVGRKGFLWSGEAYVGRKGEWATWTPPKEMIERQPEARKYAGGMPGGLDNPLGARTLYLYQKGVYTLYTIYSTSDPESIGTGVTSGCTGLLTQDMLDLYSRTPVNTKVIVLPA</sequence>
<dbReference type="GO" id="GO:0071555">
    <property type="term" value="P:cell wall organization"/>
    <property type="evidence" value="ECO:0007669"/>
    <property type="project" value="UniProtKB-UniRule"/>
</dbReference>
<gene>
    <name evidence="11" type="ordered locus">Bind_0324</name>
</gene>
<dbReference type="InterPro" id="IPR038063">
    <property type="entry name" value="Transpep_catalytic_dom"/>
</dbReference>
<comment type="pathway">
    <text evidence="1 9">Cell wall biogenesis; peptidoglycan biosynthesis.</text>
</comment>
<dbReference type="STRING" id="395963.Bind_0324"/>
<evidence type="ECO:0000259" key="10">
    <source>
        <dbReference type="PROSITE" id="PS52029"/>
    </source>
</evidence>
<evidence type="ECO:0000256" key="7">
    <source>
        <dbReference type="ARBA" id="ARBA00022984"/>
    </source>
</evidence>
<proteinExistence type="inferred from homology"/>
<dbReference type="Gene3D" id="2.40.440.10">
    <property type="entry name" value="L,D-transpeptidase catalytic domain-like"/>
    <property type="match status" value="1"/>
</dbReference>
<protein>
    <submittedName>
        <fullName evidence="11">ErfK/YbiS/YcfS/YnhG family protein</fullName>
    </submittedName>
</protein>
<reference evidence="11 12" key="2">
    <citation type="journal article" date="2010" name="J. Bacteriol.">
        <title>Complete genome sequence of Beijerinckia indica subsp. indica.</title>
        <authorList>
            <person name="Tamas I."/>
            <person name="Dedysh S.N."/>
            <person name="Liesack W."/>
            <person name="Stott M.B."/>
            <person name="Alam M."/>
            <person name="Murrell J.C."/>
            <person name="Dunfield P.F."/>
        </authorList>
    </citation>
    <scope>NUCLEOTIDE SEQUENCE [LARGE SCALE GENOMIC DNA]</scope>
    <source>
        <strain evidence="12">ATCC 9039 / DSM 1715 / NCIMB 8712</strain>
    </source>
</reference>
<dbReference type="GO" id="GO:0071972">
    <property type="term" value="F:peptidoglycan L,D-transpeptidase activity"/>
    <property type="evidence" value="ECO:0007669"/>
    <property type="project" value="TreeGrafter"/>
</dbReference>
<dbReference type="EMBL" id="CP001016">
    <property type="protein sequence ID" value="ACB93978.1"/>
    <property type="molecule type" value="Genomic_DNA"/>
</dbReference>
<dbReference type="CDD" id="cd16913">
    <property type="entry name" value="YkuD_like"/>
    <property type="match status" value="1"/>
</dbReference>
<dbReference type="Proteomes" id="UP000001695">
    <property type="component" value="Chromosome"/>
</dbReference>
<dbReference type="PANTHER" id="PTHR30582">
    <property type="entry name" value="L,D-TRANSPEPTIDASE"/>
    <property type="match status" value="1"/>
</dbReference>
<keyword evidence="12" id="KW-1185">Reference proteome</keyword>
<organism evidence="11 12">
    <name type="scientific">Beijerinckia indica subsp. indica (strain ATCC 9039 / DSM 1715 / NCIMB 8712)</name>
    <dbReference type="NCBI Taxonomy" id="395963"/>
    <lineage>
        <taxon>Bacteria</taxon>
        <taxon>Pseudomonadati</taxon>
        <taxon>Pseudomonadota</taxon>
        <taxon>Alphaproteobacteria</taxon>
        <taxon>Hyphomicrobiales</taxon>
        <taxon>Beijerinckiaceae</taxon>
        <taxon>Beijerinckia</taxon>
    </lineage>
</organism>
<evidence type="ECO:0000256" key="1">
    <source>
        <dbReference type="ARBA" id="ARBA00004752"/>
    </source>
</evidence>
<dbReference type="PANTHER" id="PTHR30582:SF24">
    <property type="entry name" value="L,D-TRANSPEPTIDASE ERFK_SRFK-RELATED"/>
    <property type="match status" value="1"/>
</dbReference>
<dbReference type="OrthoDB" id="9795305at2"/>
<feature type="domain" description="L,D-TPase catalytic" evidence="10">
    <location>
        <begin position="99"/>
        <end position="235"/>
    </location>
</feature>
<dbReference type="GO" id="GO:0016757">
    <property type="term" value="F:glycosyltransferase activity"/>
    <property type="evidence" value="ECO:0007669"/>
    <property type="project" value="UniProtKB-KW"/>
</dbReference>
<comment type="similarity">
    <text evidence="2">Belongs to the YkuD family.</text>
</comment>
<comment type="caution">
    <text evidence="9">Lacks conserved residue(s) required for the propagation of feature annotation.</text>
</comment>
<accession>B2IDC6</accession>
<dbReference type="RefSeq" id="WP_012383336.1">
    <property type="nucleotide sequence ID" value="NC_010581.1"/>
</dbReference>
<keyword evidence="6 9" id="KW-0133">Cell shape</keyword>
<evidence type="ECO:0000256" key="4">
    <source>
        <dbReference type="ARBA" id="ARBA00022679"/>
    </source>
</evidence>
<name>B2IDC6_BEII9</name>
<dbReference type="SUPFAM" id="SSF141523">
    <property type="entry name" value="L,D-transpeptidase catalytic domain-like"/>
    <property type="match status" value="1"/>
</dbReference>
<dbReference type="Pfam" id="PF03734">
    <property type="entry name" value="YkuD"/>
    <property type="match status" value="1"/>
</dbReference>
<dbReference type="GO" id="GO:0005576">
    <property type="term" value="C:extracellular region"/>
    <property type="evidence" value="ECO:0007669"/>
    <property type="project" value="TreeGrafter"/>
</dbReference>
<dbReference type="eggNOG" id="COG1376">
    <property type="taxonomic scope" value="Bacteria"/>
</dbReference>
<keyword evidence="3" id="KW-0328">Glycosyltransferase</keyword>
<dbReference type="InterPro" id="IPR050979">
    <property type="entry name" value="LD-transpeptidase"/>
</dbReference>
<dbReference type="GO" id="GO:0008360">
    <property type="term" value="P:regulation of cell shape"/>
    <property type="evidence" value="ECO:0007669"/>
    <property type="project" value="UniProtKB-UniRule"/>
</dbReference>
<dbReference type="HOGENOM" id="CLU_042399_0_3_5"/>
<keyword evidence="5" id="KW-0378">Hydrolase</keyword>
<dbReference type="PROSITE" id="PS52029">
    <property type="entry name" value="LD_TPASE"/>
    <property type="match status" value="1"/>
</dbReference>
<dbReference type="KEGG" id="bid:Bind_0324"/>
<evidence type="ECO:0000256" key="8">
    <source>
        <dbReference type="ARBA" id="ARBA00023316"/>
    </source>
</evidence>
<dbReference type="GO" id="GO:0018104">
    <property type="term" value="P:peptidoglycan-protein cross-linking"/>
    <property type="evidence" value="ECO:0007669"/>
    <property type="project" value="TreeGrafter"/>
</dbReference>